<dbReference type="GO" id="GO:0004049">
    <property type="term" value="F:anthranilate synthase activity"/>
    <property type="evidence" value="ECO:0007669"/>
    <property type="project" value="UniProtKB-EC"/>
</dbReference>
<evidence type="ECO:0000256" key="2">
    <source>
        <dbReference type="ARBA" id="ARBA00011575"/>
    </source>
</evidence>
<dbReference type="Pfam" id="PF00425">
    <property type="entry name" value="Chorismate_bind"/>
    <property type="match status" value="1"/>
</dbReference>
<dbReference type="SUPFAM" id="SSF56322">
    <property type="entry name" value="ADC synthase"/>
    <property type="match status" value="1"/>
</dbReference>
<dbReference type="InterPro" id="IPR019999">
    <property type="entry name" value="Anth_synth_I-like"/>
</dbReference>
<dbReference type="Pfam" id="PF04715">
    <property type="entry name" value="Anth_synt_I_N"/>
    <property type="match status" value="1"/>
</dbReference>
<dbReference type="PRINTS" id="PR00095">
    <property type="entry name" value="ANTSNTHASEI"/>
</dbReference>
<evidence type="ECO:0000256" key="4">
    <source>
        <dbReference type="ARBA" id="ARBA00022723"/>
    </source>
</evidence>
<gene>
    <name evidence="11" type="ORF">UFOPK1433_00415</name>
</gene>
<dbReference type="InterPro" id="IPR015890">
    <property type="entry name" value="Chorismate_C"/>
</dbReference>
<dbReference type="GO" id="GO:0000162">
    <property type="term" value="P:L-tryptophan biosynthetic process"/>
    <property type="evidence" value="ECO:0007669"/>
    <property type="project" value="TreeGrafter"/>
</dbReference>
<dbReference type="GO" id="GO:0046872">
    <property type="term" value="F:metal ion binding"/>
    <property type="evidence" value="ECO:0007669"/>
    <property type="project" value="UniProtKB-KW"/>
</dbReference>
<comment type="cofactor">
    <cofactor evidence="1">
        <name>Mg(2+)</name>
        <dbReference type="ChEBI" id="CHEBI:18420"/>
    </cofactor>
</comment>
<feature type="domain" description="Chorismate-utilising enzyme C-terminal" evidence="9">
    <location>
        <begin position="246"/>
        <end position="503"/>
    </location>
</feature>
<evidence type="ECO:0000313" key="11">
    <source>
        <dbReference type="EMBL" id="CAB4539405.1"/>
    </source>
</evidence>
<comment type="catalytic activity">
    <reaction evidence="8">
        <text>chorismate + L-glutamine = anthranilate + pyruvate + L-glutamate + H(+)</text>
        <dbReference type="Rhea" id="RHEA:21732"/>
        <dbReference type="ChEBI" id="CHEBI:15361"/>
        <dbReference type="ChEBI" id="CHEBI:15378"/>
        <dbReference type="ChEBI" id="CHEBI:16567"/>
        <dbReference type="ChEBI" id="CHEBI:29748"/>
        <dbReference type="ChEBI" id="CHEBI:29985"/>
        <dbReference type="ChEBI" id="CHEBI:58359"/>
        <dbReference type="EC" id="4.1.3.27"/>
    </reaction>
</comment>
<organism evidence="11">
    <name type="scientific">freshwater metagenome</name>
    <dbReference type="NCBI Taxonomy" id="449393"/>
    <lineage>
        <taxon>unclassified sequences</taxon>
        <taxon>metagenomes</taxon>
        <taxon>ecological metagenomes</taxon>
    </lineage>
</organism>
<dbReference type="InterPro" id="IPR005801">
    <property type="entry name" value="ADC_synthase"/>
</dbReference>
<protein>
    <recommendedName>
        <fullName evidence="3">Anthranilate synthase component 1</fullName>
    </recommendedName>
</protein>
<dbReference type="PANTHER" id="PTHR11236">
    <property type="entry name" value="AMINOBENZOATE/ANTHRANILATE SYNTHASE"/>
    <property type="match status" value="1"/>
</dbReference>
<evidence type="ECO:0000256" key="6">
    <source>
        <dbReference type="ARBA" id="ARBA00023239"/>
    </source>
</evidence>
<sequence>MFRYRTGKRLVVSIKPYSVDEFLQKCSSKRVVSVIHEVFSGTESPVTVFDKVAKHNSGSFLLESADQGVWSRFSFIGVDARGRLLQDHNGVVTWESLDGSGALPSNIGESLSSDGLTALQQLQSSWFTQFKEMEVPLLSGLVGHISWDVVSDLENIEVKVAKVKPLPRVSFSMFKNLIVVDHQSATLLFVSNVFIEGQSISELTKLHAQAMDSISTMQRAVLAPSDPYLAEVSLDQDPNASPNVDRELFLSMVDRAKEHVVRGDVFQVVLSQSFTAEVQVDPLDVYRVLRALNPSPYMYLINGADQFGDYAIVGSSPEALVTVTGDSVITHPIAGSRPRGKDWDEDHSFEEQLLADKKETAEHLMLVDLARNDLLKVCEPNSVAVTEFMQVHRFSHIMHLVSTVEGQLRKNLTPIDVFRATFPAGTLSGAPKPKALAIIEQLETTARGLYGGVCGYFDFAGNADLAIAIRTAVIRGNEATVQAGAGIVLDSNPTSEFEETKSKARAILRAIAAANSAKRIGK</sequence>
<name>A0A6J6BL22_9ZZZZ</name>
<keyword evidence="5" id="KW-0460">Magnesium</keyword>
<feature type="domain" description="Anthranilate synthase component I N-terminal" evidence="10">
    <location>
        <begin position="43"/>
        <end position="187"/>
    </location>
</feature>
<accession>A0A6J6BL22</accession>
<comment type="function">
    <text evidence="7">Part of a heterotetrameric complex that catalyzes the two-step biosynthesis of anthranilate, an intermediate in the biosynthesis of L-tryptophan. In the first step, the glutamine-binding beta subunit (TrpG) of anthranilate synthase (AS) provides the glutamine amidotransferase activity which generates ammonia as a substrate that, along with chorismate, is used in the second step, catalyzed by the large alpha subunit of AS (TrpE) to produce anthranilate. In the absence of TrpG, TrpE can synthesize anthranilate directly from chorismate and high concentrations of ammonia.</text>
</comment>
<evidence type="ECO:0000256" key="5">
    <source>
        <dbReference type="ARBA" id="ARBA00022842"/>
    </source>
</evidence>
<dbReference type="AlphaFoldDB" id="A0A6J6BL22"/>
<evidence type="ECO:0000259" key="10">
    <source>
        <dbReference type="Pfam" id="PF04715"/>
    </source>
</evidence>
<comment type="subunit">
    <text evidence="2">Heterotetramer consisting of two non-identical subunits: a beta subunit (TrpG) and a large alpha subunit (TrpE).</text>
</comment>
<evidence type="ECO:0000256" key="7">
    <source>
        <dbReference type="ARBA" id="ARBA00025634"/>
    </source>
</evidence>
<dbReference type="Gene3D" id="3.60.120.10">
    <property type="entry name" value="Anthranilate synthase"/>
    <property type="match status" value="1"/>
</dbReference>
<dbReference type="PANTHER" id="PTHR11236:SF48">
    <property type="entry name" value="ISOCHORISMATE SYNTHASE MENF"/>
    <property type="match status" value="1"/>
</dbReference>
<dbReference type="InterPro" id="IPR006805">
    <property type="entry name" value="Anth_synth_I_N"/>
</dbReference>
<evidence type="ECO:0000259" key="9">
    <source>
        <dbReference type="Pfam" id="PF00425"/>
    </source>
</evidence>
<keyword evidence="4" id="KW-0479">Metal-binding</keyword>
<dbReference type="EMBL" id="CAEZSN010000033">
    <property type="protein sequence ID" value="CAB4539405.1"/>
    <property type="molecule type" value="Genomic_DNA"/>
</dbReference>
<proteinExistence type="predicted"/>
<reference evidence="11" key="1">
    <citation type="submission" date="2020-05" db="EMBL/GenBank/DDBJ databases">
        <authorList>
            <person name="Chiriac C."/>
            <person name="Salcher M."/>
            <person name="Ghai R."/>
            <person name="Kavagutti S V."/>
        </authorList>
    </citation>
    <scope>NUCLEOTIDE SEQUENCE</scope>
</reference>
<evidence type="ECO:0000256" key="3">
    <source>
        <dbReference type="ARBA" id="ARBA00020653"/>
    </source>
</evidence>
<keyword evidence="6" id="KW-0456">Lyase</keyword>
<evidence type="ECO:0000256" key="1">
    <source>
        <dbReference type="ARBA" id="ARBA00001946"/>
    </source>
</evidence>
<evidence type="ECO:0000256" key="8">
    <source>
        <dbReference type="ARBA" id="ARBA00047683"/>
    </source>
</evidence>